<accession>A0A562ZXA6</accession>
<evidence type="ECO:0000256" key="1">
    <source>
        <dbReference type="SAM" id="MobiDB-lite"/>
    </source>
</evidence>
<name>A0A562ZXA6_9BURK</name>
<organism evidence="2 3">
    <name type="scientific">Caenimonas sedimenti</name>
    <dbReference type="NCBI Taxonomy" id="2596921"/>
    <lineage>
        <taxon>Bacteria</taxon>
        <taxon>Pseudomonadati</taxon>
        <taxon>Pseudomonadota</taxon>
        <taxon>Betaproteobacteria</taxon>
        <taxon>Burkholderiales</taxon>
        <taxon>Comamonadaceae</taxon>
        <taxon>Caenimonas</taxon>
    </lineage>
</organism>
<dbReference type="RefSeq" id="WP_145890376.1">
    <property type="nucleotide sequence ID" value="NZ_VOBQ01000002.1"/>
</dbReference>
<evidence type="ECO:0008006" key="4">
    <source>
        <dbReference type="Google" id="ProtNLM"/>
    </source>
</evidence>
<feature type="compositionally biased region" description="Polar residues" evidence="1">
    <location>
        <begin position="71"/>
        <end position="85"/>
    </location>
</feature>
<dbReference type="EMBL" id="VOBQ01000002">
    <property type="protein sequence ID" value="TWO72997.1"/>
    <property type="molecule type" value="Genomic_DNA"/>
</dbReference>
<dbReference type="Proteomes" id="UP000318199">
    <property type="component" value="Unassembled WGS sequence"/>
</dbReference>
<keyword evidence="3" id="KW-1185">Reference proteome</keyword>
<dbReference type="OrthoDB" id="8687565at2"/>
<dbReference type="AlphaFoldDB" id="A0A562ZXA6"/>
<proteinExistence type="predicted"/>
<protein>
    <recommendedName>
        <fullName evidence="4">DUF2946 domain-containing protein</fullName>
    </recommendedName>
</protein>
<feature type="region of interest" description="Disordered" evidence="1">
    <location>
        <begin position="35"/>
        <end position="87"/>
    </location>
</feature>
<evidence type="ECO:0000313" key="3">
    <source>
        <dbReference type="Proteomes" id="UP000318199"/>
    </source>
</evidence>
<evidence type="ECO:0000313" key="2">
    <source>
        <dbReference type="EMBL" id="TWO72997.1"/>
    </source>
</evidence>
<reference evidence="2 3" key="1">
    <citation type="submission" date="2019-07" db="EMBL/GenBank/DDBJ databases">
        <title>Caenimonas sedimenti sp. nov., isolated from activated sludge.</title>
        <authorList>
            <person name="Xu J."/>
        </authorList>
    </citation>
    <scope>NUCLEOTIDE SEQUENCE [LARGE SCALE GENOMIC DNA]</scope>
    <source>
        <strain evidence="2 3">HX-9-20</strain>
    </source>
</reference>
<comment type="caution">
    <text evidence="2">The sequence shown here is derived from an EMBL/GenBank/DDBJ whole genome shotgun (WGS) entry which is preliminary data.</text>
</comment>
<feature type="compositionally biased region" description="Basic and acidic residues" evidence="1">
    <location>
        <begin position="42"/>
        <end position="64"/>
    </location>
</feature>
<sequence>MSILRLVIAWLVIAALPLQGIAAASMLFCDQAAHSTASQPSGHDHAAHGHGEAHDQASHAHAGDDGAQPDSKLSQAQGDTAQTGSGMVDDGHACPICASCCNLVALSETPTVSLDGAAPMSPPLQDAARVFTRHAPTPDKPPRA</sequence>
<gene>
    <name evidence="2" type="ORF">FN976_01805</name>
</gene>